<sequence length="244" mass="26263">MQEYDVVVAGGGPAGLQFAREIGNRTDYSVAVLEANRSLADNDKSTGGTFDQVVEGFDVPDEVVMSSNPAVVFEASDASERLAIPNHVLDFPRFLEFLGRDAEAHGVDVVTGARVTGPVVEGGEVVGVRCPNGPESEIRADLVVDATGPAGALTTKLGMWDPSKAQRGIGKEFEVTGTFDDDAMLFRFDHEFAPGGYAWVFPAGDGAFKAGVCWIDDFYERHGRGSGRDRDIDAYVRRWLDADP</sequence>
<reference evidence="2 3" key="1">
    <citation type="journal article" date="2019" name="Int. J. Syst. Evol. Microbiol.">
        <title>The Global Catalogue of Microorganisms (GCM) 10K type strain sequencing project: providing services to taxonomists for standard genome sequencing and annotation.</title>
        <authorList>
            <consortium name="The Broad Institute Genomics Platform"/>
            <consortium name="The Broad Institute Genome Sequencing Center for Infectious Disease"/>
            <person name="Wu L."/>
            <person name="Ma J."/>
        </authorList>
    </citation>
    <scope>NUCLEOTIDE SEQUENCE [LARGE SCALE GENOMIC DNA]</scope>
    <source>
        <strain evidence="2 3">NBRC 111368</strain>
    </source>
</reference>
<evidence type="ECO:0000313" key="3">
    <source>
        <dbReference type="Proteomes" id="UP001596328"/>
    </source>
</evidence>
<accession>A0ABD5S2U3</accession>
<dbReference type="Proteomes" id="UP001596328">
    <property type="component" value="Unassembled WGS sequence"/>
</dbReference>
<protein>
    <submittedName>
        <fullName evidence="2">FAD-dependent oxidoreductase</fullName>
    </submittedName>
</protein>
<dbReference type="PANTHER" id="PTHR42685:SF18">
    <property type="entry name" value="DIGERANYLGERANYLGLYCEROPHOSPHOLIPID REDUCTASE"/>
    <property type="match status" value="1"/>
</dbReference>
<gene>
    <name evidence="2" type="ORF">ACFQE1_16810</name>
</gene>
<dbReference type="InterPro" id="IPR050407">
    <property type="entry name" value="Geranylgeranyl_reductase"/>
</dbReference>
<dbReference type="InterPro" id="IPR036188">
    <property type="entry name" value="FAD/NAD-bd_sf"/>
</dbReference>
<dbReference type="PANTHER" id="PTHR42685">
    <property type="entry name" value="GERANYLGERANYL DIPHOSPHATE REDUCTASE"/>
    <property type="match status" value="1"/>
</dbReference>
<dbReference type="AlphaFoldDB" id="A0ABD5S2U3"/>
<keyword evidence="3" id="KW-1185">Reference proteome</keyword>
<dbReference type="Gene3D" id="3.50.50.60">
    <property type="entry name" value="FAD/NAD(P)-binding domain"/>
    <property type="match status" value="1"/>
</dbReference>
<comment type="caution">
    <text evidence="2">The sequence shown here is derived from an EMBL/GenBank/DDBJ whole genome shotgun (WGS) entry which is preliminary data.</text>
</comment>
<feature type="domain" description="FAD dependent oxidoreductase" evidence="1">
    <location>
        <begin position="83"/>
        <end position="217"/>
    </location>
</feature>
<evidence type="ECO:0000313" key="2">
    <source>
        <dbReference type="EMBL" id="MFC6725994.1"/>
    </source>
</evidence>
<dbReference type="SUPFAM" id="SSF51905">
    <property type="entry name" value="FAD/NAD(P)-binding domain"/>
    <property type="match status" value="1"/>
</dbReference>
<name>A0ABD5S2U3_9EURY</name>
<organism evidence="2 3">
    <name type="scientific">Halobium palmae</name>
    <dbReference type="NCBI Taxonomy" id="1776492"/>
    <lineage>
        <taxon>Archaea</taxon>
        <taxon>Methanobacteriati</taxon>
        <taxon>Methanobacteriota</taxon>
        <taxon>Stenosarchaea group</taxon>
        <taxon>Halobacteria</taxon>
        <taxon>Halobacteriales</taxon>
        <taxon>Haloferacaceae</taxon>
        <taxon>Halobium</taxon>
    </lineage>
</organism>
<dbReference type="EMBL" id="JBHSWU010000823">
    <property type="protein sequence ID" value="MFC6725994.1"/>
    <property type="molecule type" value="Genomic_DNA"/>
</dbReference>
<proteinExistence type="predicted"/>
<dbReference type="InterPro" id="IPR006076">
    <property type="entry name" value="FAD-dep_OxRdtase"/>
</dbReference>
<feature type="non-terminal residue" evidence="2">
    <location>
        <position position="244"/>
    </location>
</feature>
<dbReference type="Pfam" id="PF01266">
    <property type="entry name" value="DAO"/>
    <property type="match status" value="1"/>
</dbReference>
<evidence type="ECO:0000259" key="1">
    <source>
        <dbReference type="Pfam" id="PF01266"/>
    </source>
</evidence>